<protein>
    <submittedName>
        <fullName evidence="12">Uncharacterized protein</fullName>
    </submittedName>
</protein>
<keyword evidence="6" id="KW-0735">Signal-anchor</keyword>
<dbReference type="FunCoup" id="A0A3Q7G5U4">
    <property type="interactions" value="133"/>
</dbReference>
<evidence type="ECO:0000313" key="13">
    <source>
        <dbReference type="Proteomes" id="UP000004994"/>
    </source>
</evidence>
<comment type="subcellular location">
    <subcellularLocation>
        <location evidence="1">Golgi apparatus membrane</location>
        <topology evidence="1">Single-pass type II membrane protein</topology>
    </subcellularLocation>
</comment>
<evidence type="ECO:0000256" key="3">
    <source>
        <dbReference type="ARBA" id="ARBA00022676"/>
    </source>
</evidence>
<evidence type="ECO:0000256" key="8">
    <source>
        <dbReference type="ARBA" id="ARBA00023034"/>
    </source>
</evidence>
<reference evidence="12" key="2">
    <citation type="submission" date="2019-01" db="UniProtKB">
        <authorList>
            <consortium name="EnsemblPlants"/>
        </authorList>
    </citation>
    <scope>IDENTIFICATION</scope>
    <source>
        <strain evidence="12">cv. Heinz 1706</strain>
    </source>
</reference>
<organism evidence="12">
    <name type="scientific">Solanum lycopersicum</name>
    <name type="common">Tomato</name>
    <name type="synonym">Lycopersicon esculentum</name>
    <dbReference type="NCBI Taxonomy" id="4081"/>
    <lineage>
        <taxon>Eukaryota</taxon>
        <taxon>Viridiplantae</taxon>
        <taxon>Streptophyta</taxon>
        <taxon>Embryophyta</taxon>
        <taxon>Tracheophyta</taxon>
        <taxon>Spermatophyta</taxon>
        <taxon>Magnoliopsida</taxon>
        <taxon>eudicotyledons</taxon>
        <taxon>Gunneridae</taxon>
        <taxon>Pentapetalae</taxon>
        <taxon>asterids</taxon>
        <taxon>lamiids</taxon>
        <taxon>Solanales</taxon>
        <taxon>Solanaceae</taxon>
        <taxon>Solanoideae</taxon>
        <taxon>Solaneae</taxon>
        <taxon>Solanum</taxon>
        <taxon>Solanum subgen. Lycopersicon</taxon>
    </lineage>
</organism>
<evidence type="ECO:0000256" key="11">
    <source>
        <dbReference type="SAM" id="Phobius"/>
    </source>
</evidence>
<evidence type="ECO:0000256" key="7">
    <source>
        <dbReference type="ARBA" id="ARBA00022989"/>
    </source>
</evidence>
<dbReference type="Pfam" id="PF05637">
    <property type="entry name" value="Glyco_transf_34"/>
    <property type="match status" value="1"/>
</dbReference>
<keyword evidence="3" id="KW-0328">Glycosyltransferase</keyword>
<reference evidence="12" key="1">
    <citation type="journal article" date="2012" name="Nature">
        <title>The tomato genome sequence provides insights into fleshy fruit evolution.</title>
        <authorList>
            <consortium name="Tomato Genome Consortium"/>
        </authorList>
    </citation>
    <scope>NUCLEOTIDE SEQUENCE [LARGE SCALE GENOMIC DNA]</scope>
    <source>
        <strain evidence="12">cv. Heinz 1706</strain>
    </source>
</reference>
<keyword evidence="5 11" id="KW-0812">Transmembrane</keyword>
<keyword evidence="4" id="KW-0808">Transferase</keyword>
<sequence>MYIYKYKRHHFYTPNSTFINFKDSNNHTPYNSMTKVSSFFSNVFMFVGGTLVTLSIILALWSFISPKYPKFSTINLDFNLDQEGSTNFYDEPNLSYTIEKPIQNWDDKRRQWFNLHPSFKLEGEKDRVLIVSGSQSTPCKNPIGDHLLLRFFKNKVDYSRIHGYDIFYNNVLLEPKMFFFWAKLPAIRAAMVAHPEAEWIWWVDSDAAFTDMDFKLPLEKYKNHNFVVYGWPKLIYEKKSWTGINAGVFLIRNCQWSMDLIEAWAKMGPQSPEYNRWGEILRTTFKDKNFPQSDDQSGLSYLLLKEKDKWGDKIYIESEYYFQGYWVDIIDTLDNITNKYFEIEKKIPILRRRHAEKVVSEIKVWEEYLIKDSYSIRRPFVTHFTGCEPCSGDYNPIYSWETCYNAMQKALNFADNQVLRKYGFVHNNLLDSSSVRPLPFDYPSNS</sequence>
<evidence type="ECO:0000256" key="4">
    <source>
        <dbReference type="ARBA" id="ARBA00022679"/>
    </source>
</evidence>
<keyword evidence="13" id="KW-1185">Reference proteome</keyword>
<dbReference type="Gene3D" id="3.90.550.10">
    <property type="entry name" value="Spore Coat Polysaccharide Biosynthesis Protein SpsA, Chain A"/>
    <property type="match status" value="1"/>
</dbReference>
<dbReference type="SMR" id="A0A3Q7G5U4"/>
<keyword evidence="9 11" id="KW-0472">Membrane</keyword>
<keyword evidence="8" id="KW-0333">Golgi apparatus</keyword>
<dbReference type="InterPro" id="IPR008630">
    <property type="entry name" value="Glyco_trans_34"/>
</dbReference>
<dbReference type="Proteomes" id="UP000004994">
    <property type="component" value="Chromosome 3"/>
</dbReference>
<accession>A0A3Q7G5U4</accession>
<evidence type="ECO:0000256" key="2">
    <source>
        <dbReference type="ARBA" id="ARBA00005664"/>
    </source>
</evidence>
<keyword evidence="7 11" id="KW-1133">Transmembrane helix</keyword>
<dbReference type="OrthoDB" id="407658at2759"/>
<dbReference type="FunFam" id="3.90.550.10:FF:000127">
    <property type="entry name" value="Probable glycosyltransferase 7"/>
    <property type="match status" value="1"/>
</dbReference>
<name>A0A3Q7G5U4_SOLLC</name>
<dbReference type="PANTHER" id="PTHR31311:SF3">
    <property type="entry name" value="GLYCOSYLTRANSFERASE 7-RELATED"/>
    <property type="match status" value="1"/>
</dbReference>
<feature type="transmembrane region" description="Helical" evidence="11">
    <location>
        <begin position="43"/>
        <end position="64"/>
    </location>
</feature>
<comment type="similarity">
    <text evidence="2">Belongs to the glycosyltransferase 34 family.</text>
</comment>
<evidence type="ECO:0000256" key="10">
    <source>
        <dbReference type="ARBA" id="ARBA00023180"/>
    </source>
</evidence>
<evidence type="ECO:0000256" key="1">
    <source>
        <dbReference type="ARBA" id="ARBA00004323"/>
    </source>
</evidence>
<dbReference type="OMA" id="KMERNEG"/>
<keyword evidence="10" id="KW-0325">Glycoprotein</keyword>
<dbReference type="EnsemblPlants" id="Solyc03g043920.3.1">
    <property type="protein sequence ID" value="Solyc03g043920.3.1"/>
    <property type="gene ID" value="Solyc03g043920.3"/>
</dbReference>
<dbReference type="PANTHER" id="PTHR31311">
    <property type="entry name" value="XYLOGLUCAN 6-XYLOSYLTRANSFERASE 5-RELATED-RELATED"/>
    <property type="match status" value="1"/>
</dbReference>
<dbReference type="AlphaFoldDB" id="A0A3Q7G5U4"/>
<dbReference type="InParanoid" id="A0A3Q7G5U4"/>
<dbReference type="GO" id="GO:0000139">
    <property type="term" value="C:Golgi membrane"/>
    <property type="evidence" value="ECO:0007669"/>
    <property type="project" value="UniProtKB-SubCell"/>
</dbReference>
<evidence type="ECO:0000313" key="12">
    <source>
        <dbReference type="EnsemblPlants" id="Solyc03g043920.3.1"/>
    </source>
</evidence>
<dbReference type="PaxDb" id="4081-Solyc03g043920.2.1"/>
<evidence type="ECO:0000256" key="6">
    <source>
        <dbReference type="ARBA" id="ARBA00022968"/>
    </source>
</evidence>
<proteinExistence type="inferred from homology"/>
<evidence type="ECO:0000256" key="9">
    <source>
        <dbReference type="ARBA" id="ARBA00023136"/>
    </source>
</evidence>
<dbReference type="GO" id="GO:0008378">
    <property type="term" value="F:galactosyltransferase activity"/>
    <property type="evidence" value="ECO:0000318"/>
    <property type="project" value="GO_Central"/>
</dbReference>
<evidence type="ECO:0000256" key="5">
    <source>
        <dbReference type="ARBA" id="ARBA00022692"/>
    </source>
</evidence>
<dbReference type="Gramene" id="Solyc03g043920.3.1">
    <property type="protein sequence ID" value="Solyc03g043920.3.1"/>
    <property type="gene ID" value="Solyc03g043920.3"/>
</dbReference>
<dbReference type="InterPro" id="IPR029044">
    <property type="entry name" value="Nucleotide-diphossugar_trans"/>
</dbReference>